<gene>
    <name evidence="1" type="ORF">H2C83_12355</name>
</gene>
<accession>A0A7W2ARL1</accession>
<sequence length="64" mass="7365">MAKIEMPSVLIHTNWQYDKNGILLGAMDEKDAVRARQLLKNNQLISVQSGHGFHFEKPEEFINI</sequence>
<comment type="caution">
    <text evidence="1">The sequence shown here is derived from an EMBL/GenBank/DDBJ whole genome shotgun (WGS) entry which is preliminary data.</text>
</comment>
<dbReference type="EMBL" id="JACEOL010000038">
    <property type="protein sequence ID" value="MBA4603094.1"/>
    <property type="molecule type" value="Genomic_DNA"/>
</dbReference>
<protein>
    <submittedName>
        <fullName evidence="1">Uncharacterized protein</fullName>
    </submittedName>
</protein>
<reference evidence="1 2" key="1">
    <citation type="submission" date="2020-07" db="EMBL/GenBank/DDBJ databases">
        <title>Thermoactinomyces phylogeny.</title>
        <authorList>
            <person name="Dunlap C."/>
        </authorList>
    </citation>
    <scope>NUCLEOTIDE SEQUENCE [LARGE SCALE GENOMIC DNA]</scope>
    <source>
        <strain evidence="1 2">AMNI-1</strain>
    </source>
</reference>
<evidence type="ECO:0000313" key="2">
    <source>
        <dbReference type="Proteomes" id="UP000538292"/>
    </source>
</evidence>
<dbReference type="RefSeq" id="WP_181741268.1">
    <property type="nucleotide sequence ID" value="NZ_JACEOL010000038.1"/>
</dbReference>
<dbReference type="Proteomes" id="UP000538292">
    <property type="component" value="Unassembled WGS sequence"/>
</dbReference>
<organism evidence="1 2">
    <name type="scientific">Thermoactinomyces mirandus</name>
    <dbReference type="NCBI Taxonomy" id="2756294"/>
    <lineage>
        <taxon>Bacteria</taxon>
        <taxon>Bacillati</taxon>
        <taxon>Bacillota</taxon>
        <taxon>Bacilli</taxon>
        <taxon>Bacillales</taxon>
        <taxon>Thermoactinomycetaceae</taxon>
        <taxon>Thermoactinomyces</taxon>
    </lineage>
</organism>
<name>A0A7W2ARL1_9BACL</name>
<keyword evidence="2" id="KW-1185">Reference proteome</keyword>
<proteinExistence type="predicted"/>
<dbReference type="AlphaFoldDB" id="A0A7W2ARL1"/>
<evidence type="ECO:0000313" key="1">
    <source>
        <dbReference type="EMBL" id="MBA4603094.1"/>
    </source>
</evidence>